<keyword evidence="2" id="KW-1185">Reference proteome</keyword>
<evidence type="ECO:0000313" key="2">
    <source>
        <dbReference type="Proteomes" id="UP001159427"/>
    </source>
</evidence>
<protein>
    <submittedName>
        <fullName evidence="1">Uncharacterized protein</fullName>
    </submittedName>
</protein>
<proteinExistence type="predicted"/>
<comment type="caution">
    <text evidence="1">The sequence shown here is derived from an EMBL/GenBank/DDBJ whole genome shotgun (WGS) entry which is preliminary data.</text>
</comment>
<feature type="non-terminal residue" evidence="1">
    <location>
        <position position="1"/>
    </location>
</feature>
<organism evidence="1 2">
    <name type="scientific">Porites evermanni</name>
    <dbReference type="NCBI Taxonomy" id="104178"/>
    <lineage>
        <taxon>Eukaryota</taxon>
        <taxon>Metazoa</taxon>
        <taxon>Cnidaria</taxon>
        <taxon>Anthozoa</taxon>
        <taxon>Hexacorallia</taxon>
        <taxon>Scleractinia</taxon>
        <taxon>Fungiina</taxon>
        <taxon>Poritidae</taxon>
        <taxon>Porites</taxon>
    </lineage>
</organism>
<gene>
    <name evidence="1" type="ORF">PEVE_00033481</name>
</gene>
<dbReference type="EMBL" id="CALNXI010000499">
    <property type="protein sequence ID" value="CAH3028238.1"/>
    <property type="molecule type" value="Genomic_DNA"/>
</dbReference>
<name>A0ABN8MEW5_9CNID</name>
<accession>A0ABN8MEW5</accession>
<sequence>GCEVYHDDLELYQGIVQFNAGIGGTDEYTHRWYVYRMDAGPDDQELTAKIRETCLKRKQPFFIFTLKSRTYVVCIKGPFIKLKGPNRGEVMVDCNHTWLSFLLDRHHRRPVRSRVKNFIEFLGLRDLKEDIDIHAEGYLVQTTNSMGEAEEKRWPSGDELFNHEWKMEEFLRGTLSCKEHFQTGILKL</sequence>
<dbReference type="Proteomes" id="UP001159427">
    <property type="component" value="Unassembled WGS sequence"/>
</dbReference>
<reference evidence="1 2" key="1">
    <citation type="submission" date="2022-05" db="EMBL/GenBank/DDBJ databases">
        <authorList>
            <consortium name="Genoscope - CEA"/>
            <person name="William W."/>
        </authorList>
    </citation>
    <scope>NUCLEOTIDE SEQUENCE [LARGE SCALE GENOMIC DNA]</scope>
</reference>
<evidence type="ECO:0000313" key="1">
    <source>
        <dbReference type="EMBL" id="CAH3028238.1"/>
    </source>
</evidence>